<feature type="domain" description="Histidine kinase" evidence="9">
    <location>
        <begin position="407"/>
        <end position="617"/>
    </location>
</feature>
<comment type="catalytic activity">
    <reaction evidence="1">
        <text>ATP + protein L-histidine = ADP + protein N-phospho-L-histidine.</text>
        <dbReference type="EC" id="2.7.13.3"/>
    </reaction>
</comment>
<dbReference type="GO" id="GO:0000160">
    <property type="term" value="P:phosphorelay signal transduction system"/>
    <property type="evidence" value="ECO:0007669"/>
    <property type="project" value="UniProtKB-KW"/>
</dbReference>
<keyword evidence="3" id="KW-0808">Transferase</keyword>
<evidence type="ECO:0000256" key="3">
    <source>
        <dbReference type="ARBA" id="ARBA00022679"/>
    </source>
</evidence>
<dbReference type="PROSITE" id="PS50109">
    <property type="entry name" value="HIS_KIN"/>
    <property type="match status" value="1"/>
</dbReference>
<reference evidence="10" key="1">
    <citation type="submission" date="2022-12" db="EMBL/GenBank/DDBJ databases">
        <title>Reference genome sequencing for broad-spectrum identification of bacterial and archaeal isolates by mass spectrometry.</title>
        <authorList>
            <person name="Sekiguchi Y."/>
            <person name="Tourlousse D.M."/>
        </authorList>
    </citation>
    <scope>NUCLEOTIDE SEQUENCE</scope>
    <source>
        <strain evidence="10">TSL-P1</strain>
    </source>
</reference>
<evidence type="ECO:0000256" key="5">
    <source>
        <dbReference type="ARBA" id="ARBA00022777"/>
    </source>
</evidence>
<evidence type="ECO:0000256" key="8">
    <source>
        <dbReference type="SAM" id="Phobius"/>
    </source>
</evidence>
<dbReference type="SMART" id="SM00387">
    <property type="entry name" value="HATPase_c"/>
    <property type="match status" value="1"/>
</dbReference>
<feature type="transmembrane region" description="Helical" evidence="8">
    <location>
        <begin position="315"/>
        <end position="333"/>
    </location>
</feature>
<protein>
    <recommendedName>
        <fullName evidence="2">histidine kinase</fullName>
        <ecNumber evidence="2">2.7.13.3</ecNumber>
    </recommendedName>
</protein>
<dbReference type="Gene3D" id="6.10.340.10">
    <property type="match status" value="1"/>
</dbReference>
<dbReference type="Gene3D" id="3.30.450.20">
    <property type="entry name" value="PAS domain"/>
    <property type="match status" value="1"/>
</dbReference>
<dbReference type="GO" id="GO:0005524">
    <property type="term" value="F:ATP binding"/>
    <property type="evidence" value="ECO:0007669"/>
    <property type="project" value="UniProtKB-KW"/>
</dbReference>
<evidence type="ECO:0000313" key="10">
    <source>
        <dbReference type="EMBL" id="GLI52661.1"/>
    </source>
</evidence>
<keyword evidence="8" id="KW-0812">Transmembrane</keyword>
<dbReference type="InterPro" id="IPR003594">
    <property type="entry name" value="HATPase_dom"/>
</dbReference>
<gene>
    <name evidence="10" type="ORF">TISLANDTSLP1_03540</name>
</gene>
<evidence type="ECO:0000256" key="2">
    <source>
        <dbReference type="ARBA" id="ARBA00012438"/>
    </source>
</evidence>
<dbReference type="PRINTS" id="PR00344">
    <property type="entry name" value="BCTRLSENSOR"/>
</dbReference>
<dbReference type="AlphaFoldDB" id="A0A9W6GEZ2"/>
<keyword evidence="5 10" id="KW-0418">Kinase</keyword>
<dbReference type="EMBL" id="BSDX01000001">
    <property type="protein sequence ID" value="GLI52661.1"/>
    <property type="molecule type" value="Genomic_DNA"/>
</dbReference>
<dbReference type="Gene3D" id="3.30.565.10">
    <property type="entry name" value="Histidine kinase-like ATPase, C-terminal domain"/>
    <property type="match status" value="1"/>
</dbReference>
<dbReference type="Pfam" id="PF02518">
    <property type="entry name" value="HATPase_c"/>
    <property type="match status" value="1"/>
</dbReference>
<name>A0A9W6GEZ2_9BACT</name>
<evidence type="ECO:0000256" key="6">
    <source>
        <dbReference type="ARBA" id="ARBA00022840"/>
    </source>
</evidence>
<dbReference type="InterPro" id="IPR036890">
    <property type="entry name" value="HATPase_C_sf"/>
</dbReference>
<feature type="transmembrane region" description="Helical" evidence="8">
    <location>
        <begin position="6"/>
        <end position="30"/>
    </location>
</feature>
<dbReference type="PANTHER" id="PTHR43065">
    <property type="entry name" value="SENSOR HISTIDINE KINASE"/>
    <property type="match status" value="1"/>
</dbReference>
<keyword evidence="11" id="KW-1185">Reference proteome</keyword>
<evidence type="ECO:0000313" key="11">
    <source>
        <dbReference type="Proteomes" id="UP001144297"/>
    </source>
</evidence>
<dbReference type="InterPro" id="IPR005467">
    <property type="entry name" value="His_kinase_dom"/>
</dbReference>
<dbReference type="Proteomes" id="UP001144297">
    <property type="component" value="Unassembled WGS sequence"/>
</dbReference>
<accession>A0A9W6GEZ2</accession>
<dbReference type="PANTHER" id="PTHR43065:SF46">
    <property type="entry name" value="C4-DICARBOXYLATE TRANSPORT SENSOR PROTEIN DCTB"/>
    <property type="match status" value="1"/>
</dbReference>
<evidence type="ECO:0000256" key="4">
    <source>
        <dbReference type="ARBA" id="ARBA00022741"/>
    </source>
</evidence>
<keyword evidence="4" id="KW-0547">Nucleotide-binding</keyword>
<dbReference type="InterPro" id="IPR004358">
    <property type="entry name" value="Sig_transdc_His_kin-like_C"/>
</dbReference>
<keyword evidence="8" id="KW-1133">Transmembrane helix</keyword>
<sequence length="628" mass="72286">MAKFILSIKWLFVMVIFVLVTGILTSNYLFSYHFYKKFFDHHIDTVSALFQKGTENITKPVEVFLYNVEALVCCRVLDFNEVEKTNRFLMEFMKKYPYVTSINYGDGNGNGYLILNDRGKWLNRIKRVGDTEHVVWNTLNNDGKIIKKIRVKDNYDPRKTVWYNQALHSKDIQWSKEYIFRTTKDPGVTASLKLCRNSKQIVGIDIMIKDLSVLLNKIKENVHPETKLYLLSNGDHVIAYTDEVQPEQSKIYTLDEKKFPLLFKALNSGVNASNITFNNQKWFVNIKKWENKNRQYSLVVLIPHVAITKSLRLHLFYQSFFSLLLTFFVFLYISRRYIEPLIDISKQMPEIGFKKIYLEKHSQRTDEIGYLSRAISDVSVQILKAKEIERKIQESNHFESVRRSLGEAVHRFKDIINIIQGFATLAQPKVSNEFAKNALDQIINASKRAIYLTKEILNVTGERKYEMKITDLNSIILSMKTKIEVSTEDSIKIVYEILNTPLPVKLDIEAFDEVLMNLVLNAKDAMPEGGTLTIKTKTASFLDKQFAVLSVSDTGVGMDEETIKRIFEPFFTTKGAKGTGLGLSIVYKIIKDHSGFIEVQSEIGKGTTFKIYLPLIKDVAMLTASSTE</sequence>
<organism evidence="10 11">
    <name type="scientific">Thermodesulfovibrio yellowstonii</name>
    <dbReference type="NCBI Taxonomy" id="28262"/>
    <lineage>
        <taxon>Bacteria</taxon>
        <taxon>Pseudomonadati</taxon>
        <taxon>Nitrospirota</taxon>
        <taxon>Thermodesulfovibrionia</taxon>
        <taxon>Thermodesulfovibrionales</taxon>
        <taxon>Thermodesulfovibrionaceae</taxon>
        <taxon>Thermodesulfovibrio</taxon>
    </lineage>
</organism>
<evidence type="ECO:0000256" key="1">
    <source>
        <dbReference type="ARBA" id="ARBA00000085"/>
    </source>
</evidence>
<keyword evidence="8" id="KW-0472">Membrane</keyword>
<evidence type="ECO:0000259" key="9">
    <source>
        <dbReference type="PROSITE" id="PS50109"/>
    </source>
</evidence>
<evidence type="ECO:0000256" key="7">
    <source>
        <dbReference type="ARBA" id="ARBA00023012"/>
    </source>
</evidence>
<proteinExistence type="predicted"/>
<dbReference type="GO" id="GO:0004673">
    <property type="term" value="F:protein histidine kinase activity"/>
    <property type="evidence" value="ECO:0007669"/>
    <property type="project" value="UniProtKB-EC"/>
</dbReference>
<comment type="caution">
    <text evidence="10">The sequence shown here is derived from an EMBL/GenBank/DDBJ whole genome shotgun (WGS) entry which is preliminary data.</text>
</comment>
<keyword evidence="7" id="KW-0902">Two-component regulatory system</keyword>
<keyword evidence="6" id="KW-0067">ATP-binding</keyword>
<dbReference type="EC" id="2.7.13.3" evidence="2"/>
<dbReference type="SUPFAM" id="SSF55874">
    <property type="entry name" value="ATPase domain of HSP90 chaperone/DNA topoisomerase II/histidine kinase"/>
    <property type="match status" value="1"/>
</dbReference>